<organism evidence="2 3">
    <name type="scientific">Trichomalopsis sarcophagae</name>
    <dbReference type="NCBI Taxonomy" id="543379"/>
    <lineage>
        <taxon>Eukaryota</taxon>
        <taxon>Metazoa</taxon>
        <taxon>Ecdysozoa</taxon>
        <taxon>Arthropoda</taxon>
        <taxon>Hexapoda</taxon>
        <taxon>Insecta</taxon>
        <taxon>Pterygota</taxon>
        <taxon>Neoptera</taxon>
        <taxon>Endopterygota</taxon>
        <taxon>Hymenoptera</taxon>
        <taxon>Apocrita</taxon>
        <taxon>Proctotrupomorpha</taxon>
        <taxon>Chalcidoidea</taxon>
        <taxon>Pteromalidae</taxon>
        <taxon>Pteromalinae</taxon>
        <taxon>Trichomalopsis</taxon>
    </lineage>
</organism>
<dbReference type="EMBL" id="NNAY01001993">
    <property type="protein sequence ID" value="OXU22362.1"/>
    <property type="molecule type" value="Genomic_DNA"/>
</dbReference>
<feature type="region of interest" description="Disordered" evidence="1">
    <location>
        <begin position="1"/>
        <end position="51"/>
    </location>
</feature>
<sequence>KWEELPSSEPAQPSPRVYKEPSAGSQAQLVPGLGSGRNSPLPNPPSHHRGYIRSPLLAVRLSRFRGSEVGGTPLSRTRPAITEESTAAGMGVLGKRTPIR</sequence>
<dbReference type="AlphaFoldDB" id="A0A232EVI3"/>
<proteinExistence type="predicted"/>
<comment type="caution">
    <text evidence="2">The sequence shown here is derived from an EMBL/GenBank/DDBJ whole genome shotgun (WGS) entry which is preliminary data.</text>
</comment>
<evidence type="ECO:0000313" key="3">
    <source>
        <dbReference type="Proteomes" id="UP000215335"/>
    </source>
</evidence>
<name>A0A232EVI3_9HYME</name>
<reference evidence="2 3" key="1">
    <citation type="journal article" date="2017" name="Curr. Biol.">
        <title>The Evolution of Venom by Co-option of Single-Copy Genes.</title>
        <authorList>
            <person name="Martinson E.O."/>
            <person name="Mrinalini"/>
            <person name="Kelkar Y.D."/>
            <person name="Chang C.H."/>
            <person name="Werren J.H."/>
        </authorList>
    </citation>
    <scope>NUCLEOTIDE SEQUENCE [LARGE SCALE GENOMIC DNA]</scope>
    <source>
        <strain evidence="2 3">Alberta</strain>
        <tissue evidence="2">Whole body</tissue>
    </source>
</reference>
<protein>
    <submittedName>
        <fullName evidence="2">Uncharacterized protein</fullName>
    </submittedName>
</protein>
<feature type="region of interest" description="Disordered" evidence="1">
    <location>
        <begin position="65"/>
        <end position="100"/>
    </location>
</feature>
<feature type="non-terminal residue" evidence="2">
    <location>
        <position position="1"/>
    </location>
</feature>
<keyword evidence="3" id="KW-1185">Reference proteome</keyword>
<dbReference type="Proteomes" id="UP000215335">
    <property type="component" value="Unassembled WGS sequence"/>
</dbReference>
<evidence type="ECO:0000313" key="2">
    <source>
        <dbReference type="EMBL" id="OXU22362.1"/>
    </source>
</evidence>
<evidence type="ECO:0000256" key="1">
    <source>
        <dbReference type="SAM" id="MobiDB-lite"/>
    </source>
</evidence>
<accession>A0A232EVI3</accession>
<gene>
    <name evidence="2" type="ORF">TSAR_016028</name>
</gene>